<evidence type="ECO:0000259" key="8">
    <source>
        <dbReference type="PROSITE" id="PS50885"/>
    </source>
</evidence>
<dbReference type="CDD" id="cd11386">
    <property type="entry name" value="MCP_signal"/>
    <property type="match status" value="1"/>
</dbReference>
<dbReference type="InterPro" id="IPR003660">
    <property type="entry name" value="HAMP_dom"/>
</dbReference>
<keyword evidence="6" id="KW-0472">Membrane</keyword>
<dbReference type="RefSeq" id="WP_070979581.1">
    <property type="nucleotide sequence ID" value="NZ_CP017707.1"/>
</dbReference>
<dbReference type="InterPro" id="IPR004089">
    <property type="entry name" value="MCPsignal_dom"/>
</dbReference>
<feature type="transmembrane region" description="Helical" evidence="6">
    <location>
        <begin position="18"/>
        <end position="37"/>
    </location>
</feature>
<feature type="domain" description="Methyl-accepting transducer" evidence="7">
    <location>
        <begin position="399"/>
        <end position="635"/>
    </location>
</feature>
<evidence type="ECO:0000256" key="6">
    <source>
        <dbReference type="SAM" id="Phobius"/>
    </source>
</evidence>
<feature type="region of interest" description="Disordered" evidence="5">
    <location>
        <begin position="446"/>
        <end position="465"/>
    </location>
</feature>
<accession>A0A1D9LFU1</accession>
<gene>
    <name evidence="9" type="ORF">BKX93_09145</name>
</gene>
<keyword evidence="6" id="KW-0812">Transmembrane</keyword>
<dbReference type="SUPFAM" id="SSF58104">
    <property type="entry name" value="Methyl-accepting chemotaxis protein (MCP) signaling domain"/>
    <property type="match status" value="1"/>
</dbReference>
<evidence type="ECO:0000256" key="4">
    <source>
        <dbReference type="PROSITE-ProRule" id="PRU00284"/>
    </source>
</evidence>
<dbReference type="GeneID" id="68841379"/>
<sequence length="671" mass="71630">MSTPIVRLMQRLSYPQRFAVIGVLFAAALLYLVYGLYRSNQDNIESTAKEKVGVAYMQPLTAMLAQTQHSQELAVRAALGEAQARNDFPAAAQQLQAKWQALQDANGRLGPELASDAAWKDAAAAWDKLKATQSVQPTQWIAAYGNLSDKLNNLIGVISDNSNLTLDPDIDTYYLMDAATAKLTTLVSHLGEANAIASLAEANHLLDPAQRDRLVELRPLIAEVNDGLASDITKAVAYNASLKPDMSAQADKLAATLKSQLPAIDDAVGGKTGAAGLKVAGHSAAGAETVSVYISAGLKQLDQLLQARIDRTASQRDTYIAIGVASMLLAIFLFHQLYLSITLQLGGEPLYVQQVVEQLAAGRLDTRIHLRDRDDLSLLAAIRQMRNQLRETVTQLLDTSSEVNRAADAMAHSAQSITAGSARQNEAAASMAASIEQLSTSLSECATQSEQADRLSTDAASRSSDGNRVIAATASSMDGIVRDVSSVSDTITDLGKQSESIAGIVDVIRDVAEQTNLLALNAAIEAARAGEMGRGFAVVADEVRKLAERTALSTTEISNIVNQIQNTAQKGNDSMQLGMKAIMDGQQRAREAGTSMDNIRHCVDDVLDSIHQITSSLREQSSASQTLAQSVEQVSKMSEQNSMAVRDSAETAGELQAIAQRLVGLAGRFKV</sequence>
<dbReference type="AlphaFoldDB" id="A0A1D9LFU1"/>
<proteinExistence type="inferred from homology"/>
<dbReference type="EMBL" id="CP017707">
    <property type="protein sequence ID" value="AOZ50142.1"/>
    <property type="molecule type" value="Genomic_DNA"/>
</dbReference>
<protein>
    <submittedName>
        <fullName evidence="9">Uncharacterized protein</fullName>
    </submittedName>
</protein>
<organism evidence="9 10">
    <name type="scientific">Chromobacterium vaccinii</name>
    <dbReference type="NCBI Taxonomy" id="1108595"/>
    <lineage>
        <taxon>Bacteria</taxon>
        <taxon>Pseudomonadati</taxon>
        <taxon>Pseudomonadota</taxon>
        <taxon>Betaproteobacteria</taxon>
        <taxon>Neisseriales</taxon>
        <taxon>Chromobacteriaceae</taxon>
        <taxon>Chromobacterium</taxon>
    </lineage>
</organism>
<dbReference type="Proteomes" id="UP000178776">
    <property type="component" value="Chromosome"/>
</dbReference>
<dbReference type="Gene3D" id="1.10.287.950">
    <property type="entry name" value="Methyl-accepting chemotaxis protein"/>
    <property type="match status" value="1"/>
</dbReference>
<dbReference type="PANTHER" id="PTHR32089:SF112">
    <property type="entry name" value="LYSOZYME-LIKE PROTEIN-RELATED"/>
    <property type="match status" value="1"/>
</dbReference>
<dbReference type="Pfam" id="PF00015">
    <property type="entry name" value="MCPsignal"/>
    <property type="match status" value="1"/>
</dbReference>
<evidence type="ECO:0000256" key="2">
    <source>
        <dbReference type="ARBA" id="ARBA00023224"/>
    </source>
</evidence>
<keyword evidence="2 4" id="KW-0807">Transducer</keyword>
<dbReference type="FunFam" id="1.10.287.950:FF:000001">
    <property type="entry name" value="Methyl-accepting chemotaxis sensory transducer"/>
    <property type="match status" value="1"/>
</dbReference>
<evidence type="ECO:0000313" key="10">
    <source>
        <dbReference type="Proteomes" id="UP000178776"/>
    </source>
</evidence>
<feature type="domain" description="HAMP" evidence="8">
    <location>
        <begin position="352"/>
        <end position="394"/>
    </location>
</feature>
<feature type="transmembrane region" description="Helical" evidence="6">
    <location>
        <begin position="318"/>
        <end position="339"/>
    </location>
</feature>
<name>A0A1D9LFU1_9NEIS</name>
<dbReference type="STRING" id="1108595.BKX93_09145"/>
<evidence type="ECO:0000256" key="5">
    <source>
        <dbReference type="SAM" id="MobiDB-lite"/>
    </source>
</evidence>
<dbReference type="GO" id="GO:0016020">
    <property type="term" value="C:membrane"/>
    <property type="evidence" value="ECO:0007669"/>
    <property type="project" value="UniProtKB-SubCell"/>
</dbReference>
<reference evidence="9 10" key="1">
    <citation type="submission" date="2016-10" db="EMBL/GenBank/DDBJ databases">
        <title>Chromobacterium muskegensis sp. nov., an insecticidal bacterium isolated from Sphagnum bogs.</title>
        <authorList>
            <person name="Sparks M.E."/>
            <person name="Blackburn M.B."/>
            <person name="Gundersen-Rindal D.E."/>
            <person name="Mitchell A."/>
            <person name="Farrar R."/>
            <person name="Kuhar D."/>
        </authorList>
    </citation>
    <scope>NUCLEOTIDE SEQUENCE [LARGE SCALE GENOMIC DNA]</scope>
    <source>
        <strain evidence="9 10">21-1</strain>
    </source>
</reference>
<dbReference type="PROSITE" id="PS50111">
    <property type="entry name" value="CHEMOTAXIS_TRANSDUC_2"/>
    <property type="match status" value="1"/>
</dbReference>
<evidence type="ECO:0000256" key="1">
    <source>
        <dbReference type="ARBA" id="ARBA00004370"/>
    </source>
</evidence>
<evidence type="ECO:0000313" key="9">
    <source>
        <dbReference type="EMBL" id="AOZ50142.1"/>
    </source>
</evidence>
<dbReference type="PROSITE" id="PS50885">
    <property type="entry name" value="HAMP"/>
    <property type="match status" value="1"/>
</dbReference>
<keyword evidence="6" id="KW-1133">Transmembrane helix</keyword>
<dbReference type="GO" id="GO:0007165">
    <property type="term" value="P:signal transduction"/>
    <property type="evidence" value="ECO:0007669"/>
    <property type="project" value="UniProtKB-KW"/>
</dbReference>
<evidence type="ECO:0000259" key="7">
    <source>
        <dbReference type="PROSITE" id="PS50111"/>
    </source>
</evidence>
<dbReference type="GO" id="GO:0006935">
    <property type="term" value="P:chemotaxis"/>
    <property type="evidence" value="ECO:0007669"/>
    <property type="project" value="UniProtKB-ARBA"/>
</dbReference>
<dbReference type="KEGG" id="cvc:BKX93_09145"/>
<dbReference type="CDD" id="cd06225">
    <property type="entry name" value="HAMP"/>
    <property type="match status" value="1"/>
</dbReference>
<evidence type="ECO:0000256" key="3">
    <source>
        <dbReference type="ARBA" id="ARBA00029447"/>
    </source>
</evidence>
<comment type="subcellular location">
    <subcellularLocation>
        <location evidence="1">Membrane</location>
    </subcellularLocation>
</comment>
<dbReference type="SMART" id="SM00283">
    <property type="entry name" value="MA"/>
    <property type="match status" value="1"/>
</dbReference>
<comment type="similarity">
    <text evidence="3">Belongs to the methyl-accepting chemotaxis (MCP) protein family.</text>
</comment>
<dbReference type="PANTHER" id="PTHR32089">
    <property type="entry name" value="METHYL-ACCEPTING CHEMOTAXIS PROTEIN MCPB"/>
    <property type="match status" value="1"/>
</dbReference>